<evidence type="ECO:0000256" key="1">
    <source>
        <dbReference type="ARBA" id="ARBA00022598"/>
    </source>
</evidence>
<dbReference type="InterPro" id="IPR004408">
    <property type="entry name" value="Biotin_CoA_COase_ligase"/>
</dbReference>
<evidence type="ECO:0000313" key="4">
    <source>
        <dbReference type="Proteomes" id="UP000293583"/>
    </source>
</evidence>
<dbReference type="GO" id="GO:0004077">
    <property type="term" value="F:biotin--[biotin carboxyl-carrier protein] ligase activity"/>
    <property type="evidence" value="ECO:0007669"/>
    <property type="project" value="UniProtKB-EC"/>
</dbReference>
<sequence length="262" mass="29916">MNNYHAPTRFVGKNSKYLDICPSTNSLAFSEALQGDLPEGFAWIAGHQTAGRGQRGNTWNAQPHQNLTLSILLRPPHRLLDKQFYLSKAVAIGILAGLEAWSRATQGESFNFEIKWPNDIYLDGVKMGGILIENNFQAGQWSFSIIGIGLNINQRQFENIRGTSLRSYLQLEQEIPLTEIYSYISQGIEESYDLFTREAFPTLDEIYHERLFRRSQWALYETSIGQFEGKIIGVNEQGLLEIEKEFTVESYDLKEISFIFTA</sequence>
<dbReference type="AlphaFoldDB" id="A0A4Q9BC11"/>
<dbReference type="SUPFAM" id="SSF55681">
    <property type="entry name" value="Class II aaRS and biotin synthetases"/>
    <property type="match status" value="1"/>
</dbReference>
<comment type="caution">
    <text evidence="3">The sequence shown here is derived from an EMBL/GenBank/DDBJ whole genome shotgun (WGS) entry which is preliminary data.</text>
</comment>
<dbReference type="InterPro" id="IPR004143">
    <property type="entry name" value="BPL_LPL_catalytic"/>
</dbReference>
<name>A0A4Q9BC11_9BACT</name>
<dbReference type="GO" id="GO:0005737">
    <property type="term" value="C:cytoplasm"/>
    <property type="evidence" value="ECO:0007669"/>
    <property type="project" value="TreeGrafter"/>
</dbReference>
<dbReference type="OrthoDB" id="9807064at2"/>
<feature type="domain" description="BPL/LPL catalytic" evidence="2">
    <location>
        <begin position="1"/>
        <end position="196"/>
    </location>
</feature>
<organism evidence="3 4">
    <name type="scientific">Aquirufa antheringensis</name>
    <dbReference type="NCBI Taxonomy" id="2516559"/>
    <lineage>
        <taxon>Bacteria</taxon>
        <taxon>Pseudomonadati</taxon>
        <taxon>Bacteroidota</taxon>
        <taxon>Cytophagia</taxon>
        <taxon>Cytophagales</taxon>
        <taxon>Flectobacillaceae</taxon>
        <taxon>Aquirufa</taxon>
    </lineage>
</organism>
<dbReference type="EMBL" id="SEWY01000003">
    <property type="protein sequence ID" value="TBH72903.1"/>
    <property type="molecule type" value="Genomic_DNA"/>
</dbReference>
<dbReference type="RefSeq" id="WP_130923091.1">
    <property type="nucleotide sequence ID" value="NZ_JAANOM010000001.1"/>
</dbReference>
<evidence type="ECO:0000259" key="2">
    <source>
        <dbReference type="PROSITE" id="PS51733"/>
    </source>
</evidence>
<dbReference type="PANTHER" id="PTHR12835:SF5">
    <property type="entry name" value="BIOTIN--PROTEIN LIGASE"/>
    <property type="match status" value="1"/>
</dbReference>
<dbReference type="Gene3D" id="3.30.930.10">
    <property type="entry name" value="Bira Bifunctional Protein, Domain 2"/>
    <property type="match status" value="1"/>
</dbReference>
<keyword evidence="1 3" id="KW-0436">Ligase</keyword>
<accession>A0A4Q9BC11</accession>
<dbReference type="PANTHER" id="PTHR12835">
    <property type="entry name" value="BIOTIN PROTEIN LIGASE"/>
    <property type="match status" value="1"/>
</dbReference>
<dbReference type="EC" id="6.3.4.15" evidence="3"/>
<proteinExistence type="predicted"/>
<dbReference type="CDD" id="cd16442">
    <property type="entry name" value="BPL"/>
    <property type="match status" value="1"/>
</dbReference>
<evidence type="ECO:0000313" key="3">
    <source>
        <dbReference type="EMBL" id="TBH72903.1"/>
    </source>
</evidence>
<dbReference type="Pfam" id="PF03099">
    <property type="entry name" value="BPL_LplA_LipB"/>
    <property type="match status" value="1"/>
</dbReference>
<dbReference type="Proteomes" id="UP000293583">
    <property type="component" value="Unassembled WGS sequence"/>
</dbReference>
<gene>
    <name evidence="3" type="ORF">EWU20_05885</name>
</gene>
<reference evidence="3 4" key="1">
    <citation type="submission" date="2019-02" db="EMBL/GenBank/DDBJ databases">
        <title>Genome of a new Bacteroidetes strain.</title>
        <authorList>
            <person name="Pitt A."/>
        </authorList>
    </citation>
    <scope>NUCLEOTIDE SEQUENCE [LARGE SCALE GENOMIC DNA]</scope>
    <source>
        <strain evidence="3 4">103A-SOEBACH</strain>
    </source>
</reference>
<protein>
    <submittedName>
        <fullName evidence="3">Biotin--[acetyl-CoA-carboxylase] ligase</fullName>
        <ecNumber evidence="3">6.3.4.15</ecNumber>
    </submittedName>
</protein>
<dbReference type="PROSITE" id="PS51733">
    <property type="entry name" value="BPL_LPL_CATALYTIC"/>
    <property type="match status" value="1"/>
</dbReference>
<dbReference type="NCBIfam" id="TIGR00121">
    <property type="entry name" value="birA_ligase"/>
    <property type="match status" value="1"/>
</dbReference>
<dbReference type="InterPro" id="IPR045864">
    <property type="entry name" value="aa-tRNA-synth_II/BPL/LPL"/>
</dbReference>
<keyword evidence="4" id="KW-1185">Reference proteome</keyword>